<organism evidence="3 4">
    <name type="scientific">Mariniflexile litorale</name>
    <dbReference type="NCBI Taxonomy" id="3045158"/>
    <lineage>
        <taxon>Bacteria</taxon>
        <taxon>Pseudomonadati</taxon>
        <taxon>Bacteroidota</taxon>
        <taxon>Flavobacteriia</taxon>
        <taxon>Flavobacteriales</taxon>
        <taxon>Flavobacteriaceae</taxon>
        <taxon>Mariniflexile</taxon>
    </lineage>
</organism>
<feature type="signal peptide" evidence="2">
    <location>
        <begin position="1"/>
        <end position="18"/>
    </location>
</feature>
<dbReference type="RefSeq" id="WP_308993376.1">
    <property type="nucleotide sequence ID" value="NZ_CP155618.1"/>
</dbReference>
<dbReference type="Proteomes" id="UP001224325">
    <property type="component" value="Chromosome"/>
</dbReference>
<feature type="chain" id="PRO_5043560067" description="DUF4398 domain-containing protein" evidence="2">
    <location>
        <begin position="19"/>
        <end position="245"/>
    </location>
</feature>
<dbReference type="AlphaFoldDB" id="A0AAU7EA36"/>
<evidence type="ECO:0000313" key="4">
    <source>
        <dbReference type="Proteomes" id="UP001224325"/>
    </source>
</evidence>
<protein>
    <recommendedName>
        <fullName evidence="5">DUF4398 domain-containing protein</fullName>
    </recommendedName>
</protein>
<keyword evidence="2" id="KW-0732">Signal</keyword>
<feature type="coiled-coil region" evidence="1">
    <location>
        <begin position="129"/>
        <end position="179"/>
    </location>
</feature>
<sequence>MKKLYLFLILIASLSVNGQTECDDANYYLVSAYSHVKSSYDANNISHLKYNAKRSVESLKLSKEPLTICGCETAIALADKAMILLAKVEAAKTYEDGRFFVKQGRDISKESVIAIEKCTTVTSTESTTNSQALGDLEKEQLKLKEQQEALKLKADEIKIKLAEQKEKELQLKKETLILNYKSAISSNIKTYNETLKSCNCNGESIKDVESLEDTDSKSMEDIRIYYINNLKTLASSYLSQLNLCK</sequence>
<name>A0AAU7EA36_9FLAO</name>
<keyword evidence="1" id="KW-0175">Coiled coil</keyword>
<evidence type="ECO:0008006" key="5">
    <source>
        <dbReference type="Google" id="ProtNLM"/>
    </source>
</evidence>
<reference evidence="3" key="1">
    <citation type="submission" date="2024-04" db="EMBL/GenBank/DDBJ databases">
        <title>Mariniflexile litorale, isolated from the shallow sediments of the Sea of Japan.</title>
        <authorList>
            <person name="Romanenko L."/>
            <person name="Isaeva M."/>
        </authorList>
    </citation>
    <scope>NUCLEOTIDE SEQUENCE [LARGE SCALE GENOMIC DNA]</scope>
    <source>
        <strain evidence="3">KMM 9835</strain>
    </source>
</reference>
<proteinExistence type="predicted"/>
<keyword evidence="4" id="KW-1185">Reference proteome</keyword>
<dbReference type="KEGG" id="mlil:QLS71_011360"/>
<evidence type="ECO:0000256" key="1">
    <source>
        <dbReference type="SAM" id="Coils"/>
    </source>
</evidence>
<evidence type="ECO:0000256" key="2">
    <source>
        <dbReference type="SAM" id="SignalP"/>
    </source>
</evidence>
<dbReference type="EMBL" id="CP155618">
    <property type="protein sequence ID" value="XBL12927.1"/>
    <property type="molecule type" value="Genomic_DNA"/>
</dbReference>
<gene>
    <name evidence="3" type="ORF">QLS71_011360</name>
</gene>
<accession>A0AAU7EA36</accession>
<evidence type="ECO:0000313" key="3">
    <source>
        <dbReference type="EMBL" id="XBL12927.1"/>
    </source>
</evidence>